<dbReference type="EMBL" id="RBIG01000002">
    <property type="protein sequence ID" value="RKQ70419.1"/>
    <property type="molecule type" value="Genomic_DNA"/>
</dbReference>
<dbReference type="Gene3D" id="3.60.21.10">
    <property type="match status" value="1"/>
</dbReference>
<reference evidence="2 3" key="1">
    <citation type="submission" date="2018-10" db="EMBL/GenBank/DDBJ databases">
        <title>Comparative analysis of microorganisms from saline springs in Andes Mountain Range, Colombia.</title>
        <authorList>
            <person name="Rubin E."/>
        </authorList>
    </citation>
    <scope>NUCLEOTIDE SEQUENCE [LARGE SCALE GENOMIC DNA]</scope>
    <source>
        <strain evidence="2 3">USBA 36</strain>
    </source>
</reference>
<dbReference type="InterPro" id="IPR029052">
    <property type="entry name" value="Metallo-depent_PP-like"/>
</dbReference>
<dbReference type="AlphaFoldDB" id="A0A420WHK2"/>
<dbReference type="InterPro" id="IPR004843">
    <property type="entry name" value="Calcineurin-like_PHP"/>
</dbReference>
<organism evidence="2 3">
    <name type="scientific">Oceanibaculum indicum</name>
    <dbReference type="NCBI Taxonomy" id="526216"/>
    <lineage>
        <taxon>Bacteria</taxon>
        <taxon>Pseudomonadati</taxon>
        <taxon>Pseudomonadota</taxon>
        <taxon>Alphaproteobacteria</taxon>
        <taxon>Rhodospirillales</taxon>
        <taxon>Oceanibaculaceae</taxon>
        <taxon>Oceanibaculum</taxon>
    </lineage>
</organism>
<sequence>MKLLAISDLHLANPVNREALAGLPHAPEDWLILAGDMAERLEHMRALFALTAERFARVIWVPGNHELWTVSENGADSGNGGDSLAGEAKYQALVDLAREFGVVTPEDEYPIWTGPGGPCVVAPLFLLYDYSFRPDDLPRDQVIAWAREGGAVCADEMLLNPAPYPSREAWCAARCDEAEARLMALDGAPTVLVNHYPLRRDLVHIPRIPRFIPWCGTRRTEDWHVRFNAKVAVSGHLHVRRTDWIDGTRFEEVSLGYPRQWDQKRGILPYIREILPGPPTMA</sequence>
<dbReference type="Proteomes" id="UP000277424">
    <property type="component" value="Unassembled WGS sequence"/>
</dbReference>
<dbReference type="CDD" id="cd00838">
    <property type="entry name" value="MPP_superfamily"/>
    <property type="match status" value="1"/>
</dbReference>
<dbReference type="SUPFAM" id="SSF56300">
    <property type="entry name" value="Metallo-dependent phosphatases"/>
    <property type="match status" value="1"/>
</dbReference>
<dbReference type="InterPro" id="IPR052963">
    <property type="entry name" value="Pantetheine_PDE"/>
</dbReference>
<evidence type="ECO:0000259" key="1">
    <source>
        <dbReference type="Pfam" id="PF00149"/>
    </source>
</evidence>
<accession>A0A420WHK2</accession>
<evidence type="ECO:0000313" key="2">
    <source>
        <dbReference type="EMBL" id="RKQ70419.1"/>
    </source>
</evidence>
<dbReference type="PANTHER" id="PTHR36492">
    <property type="match status" value="1"/>
</dbReference>
<dbReference type="Pfam" id="PF00149">
    <property type="entry name" value="Metallophos"/>
    <property type="match status" value="1"/>
</dbReference>
<name>A0A420WHK2_9PROT</name>
<comment type="caution">
    <text evidence="2">The sequence shown here is derived from an EMBL/GenBank/DDBJ whole genome shotgun (WGS) entry which is preliminary data.</text>
</comment>
<feature type="domain" description="Calcineurin-like phosphoesterase" evidence="1">
    <location>
        <begin position="1"/>
        <end position="239"/>
    </location>
</feature>
<protein>
    <submittedName>
        <fullName evidence="2">3',5'-cyclic AMP phosphodiesterase CpdA</fullName>
    </submittedName>
</protein>
<proteinExistence type="predicted"/>
<dbReference type="OrthoDB" id="9013891at2"/>
<gene>
    <name evidence="2" type="ORF">BCL74_2367</name>
</gene>
<evidence type="ECO:0000313" key="3">
    <source>
        <dbReference type="Proteomes" id="UP000277424"/>
    </source>
</evidence>
<dbReference type="PANTHER" id="PTHR36492:SF2">
    <property type="entry name" value="[ACYL-CARRIER-PROTEIN] PHOSPHODIESTERASE PPTH"/>
    <property type="match status" value="1"/>
</dbReference>
<dbReference type="RefSeq" id="WP_121220183.1">
    <property type="nucleotide sequence ID" value="NZ_RBIG01000002.1"/>
</dbReference>
<dbReference type="GO" id="GO:0016787">
    <property type="term" value="F:hydrolase activity"/>
    <property type="evidence" value="ECO:0007669"/>
    <property type="project" value="InterPro"/>
</dbReference>